<gene>
    <name evidence="1" type="ORF">ERS852557_01714</name>
</gene>
<dbReference type="Proteomes" id="UP000095541">
    <property type="component" value="Unassembled WGS sequence"/>
</dbReference>
<evidence type="ECO:0000313" key="2">
    <source>
        <dbReference type="Proteomes" id="UP000095541"/>
    </source>
</evidence>
<protein>
    <submittedName>
        <fullName evidence="1">Uncharacterized protein</fullName>
    </submittedName>
</protein>
<reference evidence="1 2" key="1">
    <citation type="submission" date="2015-09" db="EMBL/GenBank/DDBJ databases">
        <authorList>
            <consortium name="Pathogen Informatics"/>
        </authorList>
    </citation>
    <scope>NUCLEOTIDE SEQUENCE [LARGE SCALE GENOMIC DNA]</scope>
    <source>
        <strain evidence="1 2">2789STDY5834945</strain>
    </source>
</reference>
<dbReference type="EMBL" id="CZBI01000002">
    <property type="protein sequence ID" value="CUP79955.1"/>
    <property type="molecule type" value="Genomic_DNA"/>
</dbReference>
<proteinExistence type="predicted"/>
<sequence length="183" mass="21381">MKSKKLEIEIPEGKTAVWRNGILTLIDEPEKDVKERIKTFEDACREIGIDAEAWSRDKISLGLEPDVLAFLKLRIIVKALNEGWEPQFIEDEYRYYPWFILYTGEEYNKLDEEEKSRVVYRSYCNAYALGGVSYVYANYDSSNTSVYFGVRLAFKTSELAAYCGRQFLDIWADFVFLPEKKSE</sequence>
<evidence type="ECO:0000313" key="1">
    <source>
        <dbReference type="EMBL" id="CUP79955.1"/>
    </source>
</evidence>
<accession>A0A174R9Q2</accession>
<name>A0A174R9Q2_BACT4</name>
<dbReference type="RefSeq" id="WP_055218013.1">
    <property type="nucleotide sequence ID" value="NZ_CZBI01000002.1"/>
</dbReference>
<organism evidence="1 2">
    <name type="scientific">Bacteroides thetaiotaomicron</name>
    <dbReference type="NCBI Taxonomy" id="818"/>
    <lineage>
        <taxon>Bacteria</taxon>
        <taxon>Pseudomonadati</taxon>
        <taxon>Bacteroidota</taxon>
        <taxon>Bacteroidia</taxon>
        <taxon>Bacteroidales</taxon>
        <taxon>Bacteroidaceae</taxon>
        <taxon>Bacteroides</taxon>
    </lineage>
</organism>
<dbReference type="AlphaFoldDB" id="A0A174R9Q2"/>